<comment type="caution">
    <text evidence="2">The sequence shown here is derived from an EMBL/GenBank/DDBJ whole genome shotgun (WGS) entry which is preliminary data.</text>
</comment>
<dbReference type="Proteomes" id="UP001595818">
    <property type="component" value="Unassembled WGS sequence"/>
</dbReference>
<gene>
    <name evidence="2" type="ORF">ACFPFU_11365</name>
</gene>
<feature type="chain" id="PRO_5046320918" description="Outer membrane protein assembly factor BamA" evidence="1">
    <location>
        <begin position="23"/>
        <end position="575"/>
    </location>
</feature>
<dbReference type="RefSeq" id="WP_377064551.1">
    <property type="nucleotide sequence ID" value="NZ_JBHSJJ010000005.1"/>
</dbReference>
<sequence length="575" mass="66453">MVRFKFGLFFLFVLASGGKAFAQEGFTLEYGILGEVDRQGSLSFEDSLSRFQYVQELLGELHAEGYLSAWVEDTFHEGHRMQARIQSGKRFTWLSLNRGNLEDWIFLEGRVNLSDFQKRPFKYHEVQDIFTGLLEVSQNNGFPFASVRLDSIREQEGQFEAAINLNKGPFISFDTLEITGGSKTNPVFLARRLQVVPGDPFSQKKIDRSIRAINNIPYIKLSGEPQLSFQNEEATLYLPVEDRRMNTLDGIIGVLPNEIEENKWLVTGQFELELYNVSGKGRDYGIHWQRLTQYTQNLRLNAVEPFVLGSKIDLKASFYLLKEDTTFLNRDFRMDVGYRIGPQTYLSFFNRRQAGDLLAVSRYSEAEHLPDVADFRYNNYGLSFTFSKLDDVFSPRKGWFSETMIGLGNKRLLENTGLPQRLYQDLKMNTFQYYFQTELSYYADWRKSLGTLFRLRAGEMDNPNLLLNDLFRLGGLRTIRGFNENYFYAQRYFYLNIEPRYYFDNNSYFLIFADGGLLENHVINAGRDMPVAFGGGFSLETGSGLFNFIYAVGQSNTQPIGINYSRIHFGYTGRF</sequence>
<proteinExistence type="predicted"/>
<feature type="signal peptide" evidence="1">
    <location>
        <begin position="1"/>
        <end position="22"/>
    </location>
</feature>
<organism evidence="2 3">
    <name type="scientific">Negadavirga shengliensis</name>
    <dbReference type="NCBI Taxonomy" id="1389218"/>
    <lineage>
        <taxon>Bacteria</taxon>
        <taxon>Pseudomonadati</taxon>
        <taxon>Bacteroidota</taxon>
        <taxon>Cytophagia</taxon>
        <taxon>Cytophagales</taxon>
        <taxon>Cyclobacteriaceae</taxon>
        <taxon>Negadavirga</taxon>
    </lineage>
</organism>
<accession>A0ABV9T1C9</accession>
<keyword evidence="1" id="KW-0732">Signal</keyword>
<protein>
    <recommendedName>
        <fullName evidence="4">Outer membrane protein assembly factor BamA</fullName>
    </recommendedName>
</protein>
<keyword evidence="3" id="KW-1185">Reference proteome</keyword>
<reference evidence="3" key="1">
    <citation type="journal article" date="2019" name="Int. J. Syst. Evol. Microbiol.">
        <title>The Global Catalogue of Microorganisms (GCM) 10K type strain sequencing project: providing services to taxonomists for standard genome sequencing and annotation.</title>
        <authorList>
            <consortium name="The Broad Institute Genomics Platform"/>
            <consortium name="The Broad Institute Genome Sequencing Center for Infectious Disease"/>
            <person name="Wu L."/>
            <person name="Ma J."/>
        </authorList>
    </citation>
    <scope>NUCLEOTIDE SEQUENCE [LARGE SCALE GENOMIC DNA]</scope>
    <source>
        <strain evidence="3">CGMCC 4.7466</strain>
    </source>
</reference>
<dbReference type="Gene3D" id="3.10.20.310">
    <property type="entry name" value="membrane protein fhac"/>
    <property type="match status" value="1"/>
</dbReference>
<dbReference type="Gene3D" id="2.40.160.50">
    <property type="entry name" value="membrane protein fhac: a member of the omp85/tpsb transporter family"/>
    <property type="match status" value="1"/>
</dbReference>
<name>A0ABV9T1C9_9BACT</name>
<evidence type="ECO:0000313" key="2">
    <source>
        <dbReference type="EMBL" id="MFC4872292.1"/>
    </source>
</evidence>
<evidence type="ECO:0000313" key="3">
    <source>
        <dbReference type="Proteomes" id="UP001595818"/>
    </source>
</evidence>
<dbReference type="EMBL" id="JBHSJJ010000005">
    <property type="protein sequence ID" value="MFC4872292.1"/>
    <property type="molecule type" value="Genomic_DNA"/>
</dbReference>
<evidence type="ECO:0008006" key="4">
    <source>
        <dbReference type="Google" id="ProtNLM"/>
    </source>
</evidence>
<evidence type="ECO:0000256" key="1">
    <source>
        <dbReference type="SAM" id="SignalP"/>
    </source>
</evidence>